<sequence>NSTYDHSFRSGVSTLCTTCHGANMPEEQRLLARESFVSLLEVLRAQLAAKGFVYTEQAPHFAQRNWGSGQQGANV</sequence>
<evidence type="ECO:0000313" key="2">
    <source>
        <dbReference type="Proteomes" id="UP000641025"/>
    </source>
</evidence>
<protein>
    <submittedName>
        <fullName evidence="1">Uncharacterized protein</fullName>
    </submittedName>
</protein>
<feature type="non-terminal residue" evidence="1">
    <location>
        <position position="1"/>
    </location>
</feature>
<dbReference type="Proteomes" id="UP000641025">
    <property type="component" value="Unassembled WGS sequence"/>
</dbReference>
<name>A0ABS0YXY6_9BACT</name>
<evidence type="ECO:0000313" key="1">
    <source>
        <dbReference type="EMBL" id="MBJ6802830.1"/>
    </source>
</evidence>
<feature type="non-terminal residue" evidence="1">
    <location>
        <position position="75"/>
    </location>
</feature>
<dbReference type="RefSeq" id="WP_199397298.1">
    <property type="nucleotide sequence ID" value="NZ_JAEMHK010000052.1"/>
</dbReference>
<comment type="caution">
    <text evidence="1">The sequence shown here is derived from an EMBL/GenBank/DDBJ whole genome shotgun (WGS) entry which is preliminary data.</text>
</comment>
<proteinExistence type="predicted"/>
<gene>
    <name evidence="1" type="ORF">JFN90_22110</name>
</gene>
<keyword evidence="2" id="KW-1185">Reference proteome</keyword>
<organism evidence="1 2">
    <name type="scientific">Geomonas propionica</name>
    <dbReference type="NCBI Taxonomy" id="2798582"/>
    <lineage>
        <taxon>Bacteria</taxon>
        <taxon>Pseudomonadati</taxon>
        <taxon>Thermodesulfobacteriota</taxon>
        <taxon>Desulfuromonadia</taxon>
        <taxon>Geobacterales</taxon>
        <taxon>Geobacteraceae</taxon>
        <taxon>Geomonas</taxon>
    </lineage>
</organism>
<accession>A0ABS0YXY6</accession>
<dbReference type="EMBL" id="JAEMHK010000052">
    <property type="protein sequence ID" value="MBJ6802830.1"/>
    <property type="molecule type" value="Genomic_DNA"/>
</dbReference>
<reference evidence="1 2" key="1">
    <citation type="submission" date="2020-12" db="EMBL/GenBank/DDBJ databases">
        <title>Geomonas sp. Red259, isolated from paddy soil.</title>
        <authorList>
            <person name="Xu Z."/>
            <person name="Zhang Z."/>
            <person name="Masuda Y."/>
            <person name="Itoh H."/>
            <person name="Senoo K."/>
        </authorList>
    </citation>
    <scope>NUCLEOTIDE SEQUENCE [LARGE SCALE GENOMIC DNA]</scope>
    <source>
        <strain evidence="1 2">Red259</strain>
    </source>
</reference>